<comment type="caution">
    <text evidence="2">The sequence shown here is derived from an EMBL/GenBank/DDBJ whole genome shotgun (WGS) entry which is preliminary data.</text>
</comment>
<feature type="compositionally biased region" description="Low complexity" evidence="1">
    <location>
        <begin position="20"/>
        <end position="34"/>
    </location>
</feature>
<sequence length="53" mass="5545">LPFVAFAVSDWYRESFRLQGSDGEGASFSEGSSGRAYGGEGLSFGGSASECRD</sequence>
<evidence type="ECO:0000256" key="1">
    <source>
        <dbReference type="SAM" id="MobiDB-lite"/>
    </source>
</evidence>
<reference evidence="2 3" key="1">
    <citation type="journal article" date="2023" name="Plants (Basel)">
        <title>Bridging the Gap: Combining Genomics and Transcriptomics Approaches to Understand Stylosanthes scabra, an Orphan Legume from the Brazilian Caatinga.</title>
        <authorList>
            <person name="Ferreira-Neto J.R.C."/>
            <person name="da Silva M.D."/>
            <person name="Binneck E."/>
            <person name="de Melo N.F."/>
            <person name="da Silva R.H."/>
            <person name="de Melo A.L.T.M."/>
            <person name="Pandolfi V."/>
            <person name="Bustamante F.O."/>
            <person name="Brasileiro-Vidal A.C."/>
            <person name="Benko-Iseppon A.M."/>
        </authorList>
    </citation>
    <scope>NUCLEOTIDE SEQUENCE [LARGE SCALE GENOMIC DNA]</scope>
    <source>
        <tissue evidence="2">Leaves</tissue>
    </source>
</reference>
<evidence type="ECO:0000313" key="2">
    <source>
        <dbReference type="EMBL" id="MED6130169.1"/>
    </source>
</evidence>
<feature type="region of interest" description="Disordered" evidence="1">
    <location>
        <begin position="19"/>
        <end position="53"/>
    </location>
</feature>
<keyword evidence="3" id="KW-1185">Reference proteome</keyword>
<dbReference type="EMBL" id="JASCZI010042540">
    <property type="protein sequence ID" value="MED6130169.1"/>
    <property type="molecule type" value="Genomic_DNA"/>
</dbReference>
<organism evidence="2 3">
    <name type="scientific">Stylosanthes scabra</name>
    <dbReference type="NCBI Taxonomy" id="79078"/>
    <lineage>
        <taxon>Eukaryota</taxon>
        <taxon>Viridiplantae</taxon>
        <taxon>Streptophyta</taxon>
        <taxon>Embryophyta</taxon>
        <taxon>Tracheophyta</taxon>
        <taxon>Spermatophyta</taxon>
        <taxon>Magnoliopsida</taxon>
        <taxon>eudicotyledons</taxon>
        <taxon>Gunneridae</taxon>
        <taxon>Pentapetalae</taxon>
        <taxon>rosids</taxon>
        <taxon>fabids</taxon>
        <taxon>Fabales</taxon>
        <taxon>Fabaceae</taxon>
        <taxon>Papilionoideae</taxon>
        <taxon>50 kb inversion clade</taxon>
        <taxon>dalbergioids sensu lato</taxon>
        <taxon>Dalbergieae</taxon>
        <taxon>Pterocarpus clade</taxon>
        <taxon>Stylosanthes</taxon>
    </lineage>
</organism>
<evidence type="ECO:0000313" key="3">
    <source>
        <dbReference type="Proteomes" id="UP001341840"/>
    </source>
</evidence>
<name>A0ABU6S1V6_9FABA</name>
<gene>
    <name evidence="2" type="ORF">PIB30_115338</name>
</gene>
<proteinExistence type="predicted"/>
<dbReference type="Proteomes" id="UP001341840">
    <property type="component" value="Unassembled WGS sequence"/>
</dbReference>
<protein>
    <submittedName>
        <fullName evidence="2">Uncharacterized protein</fullName>
    </submittedName>
</protein>
<accession>A0ABU6S1V6</accession>
<feature type="non-terminal residue" evidence="2">
    <location>
        <position position="1"/>
    </location>
</feature>